<comment type="caution">
    <text evidence="10">The sequence shown here is derived from an EMBL/GenBank/DDBJ whole genome shotgun (WGS) entry which is preliminary data.</text>
</comment>
<evidence type="ECO:0000256" key="5">
    <source>
        <dbReference type="ARBA" id="ARBA00022777"/>
    </source>
</evidence>
<evidence type="ECO:0000313" key="10">
    <source>
        <dbReference type="EMBL" id="KUG20710.1"/>
    </source>
</evidence>
<dbReference type="GO" id="GO:0000160">
    <property type="term" value="P:phosphorelay signal transduction system"/>
    <property type="evidence" value="ECO:0007669"/>
    <property type="project" value="InterPro"/>
</dbReference>
<evidence type="ECO:0000259" key="7">
    <source>
        <dbReference type="PROSITE" id="PS50110"/>
    </source>
</evidence>
<feature type="domain" description="Histidine kinase" evidence="6">
    <location>
        <begin position="527"/>
        <end position="723"/>
    </location>
</feature>
<protein>
    <recommendedName>
        <fullName evidence="2">histidine kinase</fullName>
        <ecNumber evidence="2">2.7.13.3</ecNumber>
    </recommendedName>
</protein>
<dbReference type="Pfam" id="PF08447">
    <property type="entry name" value="PAS_3"/>
    <property type="match status" value="2"/>
</dbReference>
<feature type="domain" description="PAS" evidence="8">
    <location>
        <begin position="390"/>
        <end position="460"/>
    </location>
</feature>
<dbReference type="SMART" id="SM00086">
    <property type="entry name" value="PAC"/>
    <property type="match status" value="3"/>
</dbReference>
<keyword evidence="5 10" id="KW-0418">Kinase</keyword>
<feature type="domain" description="PAS" evidence="8">
    <location>
        <begin position="134"/>
        <end position="209"/>
    </location>
</feature>
<evidence type="ECO:0000256" key="1">
    <source>
        <dbReference type="ARBA" id="ARBA00000085"/>
    </source>
</evidence>
<dbReference type="GO" id="GO:0006355">
    <property type="term" value="P:regulation of DNA-templated transcription"/>
    <property type="evidence" value="ECO:0007669"/>
    <property type="project" value="InterPro"/>
</dbReference>
<dbReference type="InterPro" id="IPR000700">
    <property type="entry name" value="PAS-assoc_C"/>
</dbReference>
<evidence type="ECO:0000256" key="4">
    <source>
        <dbReference type="ARBA" id="ARBA00022679"/>
    </source>
</evidence>
<dbReference type="PROSITE" id="PS50113">
    <property type="entry name" value="PAC"/>
    <property type="match status" value="2"/>
</dbReference>
<name>A0A0W8FIG8_9ZZZZ</name>
<dbReference type="InterPro" id="IPR052162">
    <property type="entry name" value="Sensor_kinase/Photoreceptor"/>
</dbReference>
<dbReference type="SUPFAM" id="SSF52172">
    <property type="entry name" value="CheY-like"/>
    <property type="match status" value="1"/>
</dbReference>
<dbReference type="InterPro" id="IPR013655">
    <property type="entry name" value="PAS_fold_3"/>
</dbReference>
<dbReference type="InterPro" id="IPR003594">
    <property type="entry name" value="HATPase_dom"/>
</dbReference>
<evidence type="ECO:0000259" key="8">
    <source>
        <dbReference type="PROSITE" id="PS50112"/>
    </source>
</evidence>
<dbReference type="InterPro" id="IPR011006">
    <property type="entry name" value="CheY-like_superfamily"/>
</dbReference>
<dbReference type="CDD" id="cd00075">
    <property type="entry name" value="HATPase"/>
    <property type="match status" value="1"/>
</dbReference>
<gene>
    <name evidence="10" type="ORF">ASZ90_009549</name>
</gene>
<evidence type="ECO:0000256" key="3">
    <source>
        <dbReference type="ARBA" id="ARBA00022553"/>
    </source>
</evidence>
<dbReference type="CDD" id="cd00130">
    <property type="entry name" value="PAS"/>
    <property type="match status" value="3"/>
</dbReference>
<keyword evidence="3" id="KW-0597">Phosphoprotein</keyword>
<dbReference type="Gene3D" id="3.30.450.20">
    <property type="entry name" value="PAS domain"/>
    <property type="match status" value="3"/>
</dbReference>
<keyword evidence="4" id="KW-0808">Transferase</keyword>
<dbReference type="EC" id="2.7.13.3" evidence="2"/>
<feature type="domain" description="Response regulatory" evidence="7">
    <location>
        <begin position="3"/>
        <end position="118"/>
    </location>
</feature>
<comment type="catalytic activity">
    <reaction evidence="1">
        <text>ATP + protein L-histidine = ADP + protein N-phospho-L-histidine.</text>
        <dbReference type="EC" id="2.7.13.3"/>
    </reaction>
</comment>
<dbReference type="Pfam" id="PF02518">
    <property type="entry name" value="HATPase_c"/>
    <property type="match status" value="1"/>
</dbReference>
<dbReference type="InterPro" id="IPR001789">
    <property type="entry name" value="Sig_transdc_resp-reg_receiver"/>
</dbReference>
<dbReference type="NCBIfam" id="TIGR00229">
    <property type="entry name" value="sensory_box"/>
    <property type="match status" value="3"/>
</dbReference>
<dbReference type="SUPFAM" id="SSF55874">
    <property type="entry name" value="ATPase domain of HSP90 chaperone/DNA topoisomerase II/histidine kinase"/>
    <property type="match status" value="1"/>
</dbReference>
<dbReference type="PANTHER" id="PTHR43304:SF1">
    <property type="entry name" value="PAC DOMAIN-CONTAINING PROTEIN"/>
    <property type="match status" value="1"/>
</dbReference>
<dbReference type="InterPro" id="IPR036890">
    <property type="entry name" value="HATPase_C_sf"/>
</dbReference>
<dbReference type="InterPro" id="IPR005467">
    <property type="entry name" value="His_kinase_dom"/>
</dbReference>
<dbReference type="InterPro" id="IPR001610">
    <property type="entry name" value="PAC"/>
</dbReference>
<proteinExistence type="predicted"/>
<dbReference type="GO" id="GO:0004673">
    <property type="term" value="F:protein histidine kinase activity"/>
    <property type="evidence" value="ECO:0007669"/>
    <property type="project" value="UniProtKB-EC"/>
</dbReference>
<dbReference type="Gene3D" id="3.40.50.2300">
    <property type="match status" value="1"/>
</dbReference>
<dbReference type="SUPFAM" id="SSF55785">
    <property type="entry name" value="PYP-like sensor domain (PAS domain)"/>
    <property type="match status" value="3"/>
</dbReference>
<dbReference type="Gene3D" id="3.30.565.10">
    <property type="entry name" value="Histidine kinase-like ATPase, C-terminal domain"/>
    <property type="match status" value="1"/>
</dbReference>
<dbReference type="InterPro" id="IPR000014">
    <property type="entry name" value="PAS"/>
</dbReference>
<organism evidence="10">
    <name type="scientific">hydrocarbon metagenome</name>
    <dbReference type="NCBI Taxonomy" id="938273"/>
    <lineage>
        <taxon>unclassified sequences</taxon>
        <taxon>metagenomes</taxon>
        <taxon>ecological metagenomes</taxon>
    </lineage>
</organism>
<sequence>MISVLLVDDDSDLLDIARIFLERDGCLRADTCTSAQQALSMLKAEKYDAIVSDYEMPGMNGIEFLKAFRSEEDTTPFIIFTGRGREHVVIEALNFGADFYLQKGGDPISQFAELKHMIQQAVGRKRAEDALRESERVLSTLLRNLPGMAYRCRYSPDWTMEFVSEGAADLTGYAPADLVGDRAIPYADLIRPGDREAVWDAICAGLQEKGAFQVTYRITTAAGEEKWVWEQGVGVPGSGGAITALEGFITDITERRLAEEALRESEEKYRVLVENALDGIIIQDFNGIILMANSAAASMSEVEDWREMIGKSSLEFIAPEFHNAVITDLKNVYQERGGYLNTYRGISAQGRERWIEGLGTRITYQGRPANLVVVRDVTSRIQAELALERSESRFSTVFEQSPLGMVITDLNQRILMVNGRFCRMLGYTEPELFALTMPEITHREDLEASMPEMAGLASGEIPVYKREKRYIRKDRGILWASLTVSALHDGDGKARYLLGMVEDISDRKQAEETLRQAGIKLHLMNSITRHDIINQLTVVSGNLALARELAADPDQISFLDKLKGAADAIHRQIEFMRDYQDAGVRSPEWQNVGETFSRSIASLDTSGVSLSLDLDGISVYADPMLEKVFYNLVDNSIRHGNGVSEIRISARCSEAGCMLLYEDDGQGIPAREKALIFNRGFGKHSGYGLFLIRHILDITGMTIQETGEPVRGVRFEIRVPSGCHKHLP</sequence>
<feature type="domain" description="PAC" evidence="9">
    <location>
        <begin position="464"/>
        <end position="516"/>
    </location>
</feature>
<dbReference type="PANTHER" id="PTHR43304">
    <property type="entry name" value="PHYTOCHROME-LIKE PROTEIN CPH1"/>
    <property type="match status" value="1"/>
</dbReference>
<dbReference type="InterPro" id="IPR013767">
    <property type="entry name" value="PAS_fold"/>
</dbReference>
<dbReference type="EMBL" id="LNQE01001151">
    <property type="protein sequence ID" value="KUG20710.1"/>
    <property type="molecule type" value="Genomic_DNA"/>
</dbReference>
<dbReference type="Pfam" id="PF00072">
    <property type="entry name" value="Response_reg"/>
    <property type="match status" value="1"/>
</dbReference>
<dbReference type="SMART" id="SM00448">
    <property type="entry name" value="REC"/>
    <property type="match status" value="1"/>
</dbReference>
<feature type="domain" description="PAC" evidence="9">
    <location>
        <begin position="212"/>
        <end position="264"/>
    </location>
</feature>
<dbReference type="AlphaFoldDB" id="A0A0W8FIG8"/>
<dbReference type="PROSITE" id="PS50109">
    <property type="entry name" value="HIS_KIN"/>
    <property type="match status" value="1"/>
</dbReference>
<dbReference type="CDD" id="cd00156">
    <property type="entry name" value="REC"/>
    <property type="match status" value="1"/>
</dbReference>
<reference evidence="10" key="1">
    <citation type="journal article" date="2015" name="Proc. Natl. Acad. Sci. U.S.A.">
        <title>Networks of energetic and metabolic interactions define dynamics in microbial communities.</title>
        <authorList>
            <person name="Embree M."/>
            <person name="Liu J.K."/>
            <person name="Al-Bassam M.M."/>
            <person name="Zengler K."/>
        </authorList>
    </citation>
    <scope>NUCLEOTIDE SEQUENCE</scope>
</reference>
<dbReference type="PROSITE" id="PS50112">
    <property type="entry name" value="PAS"/>
    <property type="match status" value="3"/>
</dbReference>
<accession>A0A0W8FIG8</accession>
<dbReference type="SMART" id="SM00387">
    <property type="entry name" value="HATPase_c"/>
    <property type="match status" value="1"/>
</dbReference>
<evidence type="ECO:0000256" key="2">
    <source>
        <dbReference type="ARBA" id="ARBA00012438"/>
    </source>
</evidence>
<dbReference type="SMART" id="SM00091">
    <property type="entry name" value="PAS"/>
    <property type="match status" value="3"/>
</dbReference>
<evidence type="ECO:0000259" key="9">
    <source>
        <dbReference type="PROSITE" id="PS50113"/>
    </source>
</evidence>
<feature type="domain" description="PAS" evidence="8">
    <location>
        <begin position="265"/>
        <end position="336"/>
    </location>
</feature>
<dbReference type="InterPro" id="IPR035965">
    <property type="entry name" value="PAS-like_dom_sf"/>
</dbReference>
<dbReference type="Pfam" id="PF00989">
    <property type="entry name" value="PAS"/>
    <property type="match status" value="1"/>
</dbReference>
<dbReference type="PROSITE" id="PS50110">
    <property type="entry name" value="RESPONSE_REGULATORY"/>
    <property type="match status" value="1"/>
</dbReference>
<evidence type="ECO:0000259" key="6">
    <source>
        <dbReference type="PROSITE" id="PS50109"/>
    </source>
</evidence>